<dbReference type="InterPro" id="IPR002514">
    <property type="entry name" value="Transposase_8"/>
</dbReference>
<comment type="similarity">
    <text evidence="1">Belongs to the transposase 8 family.</text>
</comment>
<proteinExistence type="inferred from homology"/>
<sequence>MLWLNELVHRNRINILNLKMVYIMKKARTTYSVAFKHDAANLVLNKGYTIQEACNAVGVGYTAMSRWVAQLKQEHGGITPTSKAMTSEQKRIQELEAKIKQIEWENDILKKASALLMQGSIKR</sequence>
<dbReference type="Gene3D" id="1.10.10.60">
    <property type="entry name" value="Homeodomain-like"/>
    <property type="match status" value="1"/>
</dbReference>
<comment type="caution">
    <text evidence="3">The sequence shown here is derived from an EMBL/GenBank/DDBJ whole genome shotgun (WGS) entry which is preliminary data.</text>
</comment>
<dbReference type="SUPFAM" id="SSF46689">
    <property type="entry name" value="Homeodomain-like"/>
    <property type="match status" value="1"/>
</dbReference>
<protein>
    <recommendedName>
        <fullName evidence="5">Transposase</fullName>
    </recommendedName>
</protein>
<accession>A0A2T3IEH8</accession>
<dbReference type="AlphaFoldDB" id="A0A2T3IEH8"/>
<dbReference type="GO" id="GO:0004803">
    <property type="term" value="F:transposase activity"/>
    <property type="evidence" value="ECO:0007669"/>
    <property type="project" value="InterPro"/>
</dbReference>
<dbReference type="PANTHER" id="PTHR33215:SF12">
    <property type="entry name" value="TRANSPOSASE INSN FOR INSERTION SEQUENCE ELEMENT IS911A-RELATED"/>
    <property type="match status" value="1"/>
</dbReference>
<evidence type="ECO:0000256" key="1">
    <source>
        <dbReference type="ARBA" id="ARBA00009964"/>
    </source>
</evidence>
<dbReference type="PANTHER" id="PTHR33215">
    <property type="entry name" value="PROTEIN DISTAL ANTENNA"/>
    <property type="match status" value="1"/>
</dbReference>
<name>A0A2T3IEH8_9GAMM</name>
<dbReference type="Proteomes" id="UP000240254">
    <property type="component" value="Unassembled WGS sequence"/>
</dbReference>
<gene>
    <name evidence="3" type="ORF">CTM88_20355</name>
</gene>
<feature type="coiled-coil region" evidence="2">
    <location>
        <begin position="85"/>
        <end position="112"/>
    </location>
</feature>
<dbReference type="EMBL" id="PYMK01000038">
    <property type="protein sequence ID" value="PSU22457.1"/>
    <property type="molecule type" value="Genomic_DNA"/>
</dbReference>
<evidence type="ECO:0000313" key="4">
    <source>
        <dbReference type="Proteomes" id="UP000240254"/>
    </source>
</evidence>
<dbReference type="GO" id="GO:0003677">
    <property type="term" value="F:DNA binding"/>
    <property type="evidence" value="ECO:0007669"/>
    <property type="project" value="InterPro"/>
</dbReference>
<dbReference type="InterPro" id="IPR051839">
    <property type="entry name" value="RD_transcriptional_regulator"/>
</dbReference>
<evidence type="ECO:0008006" key="5">
    <source>
        <dbReference type="Google" id="ProtNLM"/>
    </source>
</evidence>
<evidence type="ECO:0000313" key="3">
    <source>
        <dbReference type="EMBL" id="PSU22457.1"/>
    </source>
</evidence>
<evidence type="ECO:0000256" key="2">
    <source>
        <dbReference type="SAM" id="Coils"/>
    </source>
</evidence>
<reference evidence="3 4" key="1">
    <citation type="submission" date="2018-03" db="EMBL/GenBank/DDBJ databases">
        <title>Whole genome sequencing of Histamine producing bacteria.</title>
        <authorList>
            <person name="Butler K."/>
        </authorList>
    </citation>
    <scope>NUCLEOTIDE SEQUENCE [LARGE SCALE GENOMIC DNA]</scope>
    <source>
        <strain evidence="3 4">BS2</strain>
    </source>
</reference>
<organism evidence="3 4">
    <name type="scientific">Photobacterium aquimaris</name>
    <dbReference type="NCBI Taxonomy" id="512643"/>
    <lineage>
        <taxon>Bacteria</taxon>
        <taxon>Pseudomonadati</taxon>
        <taxon>Pseudomonadota</taxon>
        <taxon>Gammaproteobacteria</taxon>
        <taxon>Vibrionales</taxon>
        <taxon>Vibrionaceae</taxon>
        <taxon>Photobacterium</taxon>
    </lineage>
</organism>
<dbReference type="InterPro" id="IPR009057">
    <property type="entry name" value="Homeodomain-like_sf"/>
</dbReference>
<keyword evidence="2" id="KW-0175">Coiled coil</keyword>
<dbReference type="GO" id="GO:0006313">
    <property type="term" value="P:DNA transposition"/>
    <property type="evidence" value="ECO:0007669"/>
    <property type="project" value="InterPro"/>
</dbReference>
<dbReference type="Pfam" id="PF01527">
    <property type="entry name" value="HTH_Tnp_1"/>
    <property type="match status" value="1"/>
</dbReference>